<dbReference type="EnsemblPlants" id="ONIVA01G47480.1">
    <property type="protein sequence ID" value="ONIVA01G47480.1"/>
    <property type="gene ID" value="ONIVA01G47480"/>
</dbReference>
<keyword evidence="2" id="KW-1185">Reference proteome</keyword>
<organism evidence="1">
    <name type="scientific">Oryza nivara</name>
    <name type="common">Indian wild rice</name>
    <name type="synonym">Oryza sativa f. spontanea</name>
    <dbReference type="NCBI Taxonomy" id="4536"/>
    <lineage>
        <taxon>Eukaryota</taxon>
        <taxon>Viridiplantae</taxon>
        <taxon>Streptophyta</taxon>
        <taxon>Embryophyta</taxon>
        <taxon>Tracheophyta</taxon>
        <taxon>Spermatophyta</taxon>
        <taxon>Magnoliopsida</taxon>
        <taxon>Liliopsida</taxon>
        <taxon>Poales</taxon>
        <taxon>Poaceae</taxon>
        <taxon>BOP clade</taxon>
        <taxon>Oryzoideae</taxon>
        <taxon>Oryzeae</taxon>
        <taxon>Oryzinae</taxon>
        <taxon>Oryza</taxon>
    </lineage>
</organism>
<evidence type="ECO:0000313" key="2">
    <source>
        <dbReference type="Proteomes" id="UP000006591"/>
    </source>
</evidence>
<dbReference type="AlphaFoldDB" id="A0A0E0FXT6"/>
<evidence type="ECO:0000313" key="1">
    <source>
        <dbReference type="EnsemblPlants" id="ONIVA01G47480.1"/>
    </source>
</evidence>
<reference evidence="1" key="2">
    <citation type="submission" date="2018-04" db="EMBL/GenBank/DDBJ databases">
        <title>OnivRS2 (Oryza nivara Reference Sequence Version 2).</title>
        <authorList>
            <person name="Zhang J."/>
            <person name="Kudrna D."/>
            <person name="Lee S."/>
            <person name="Talag J."/>
            <person name="Rajasekar S."/>
            <person name="Welchert J."/>
            <person name="Hsing Y.-I."/>
            <person name="Wing R.A."/>
        </authorList>
    </citation>
    <scope>NUCLEOTIDE SEQUENCE [LARGE SCALE GENOMIC DNA]</scope>
</reference>
<dbReference type="HOGENOM" id="CLU_1910019_0_0_1"/>
<dbReference type="Gramene" id="ONIVA01G47480.1">
    <property type="protein sequence ID" value="ONIVA01G47480.1"/>
    <property type="gene ID" value="ONIVA01G47480"/>
</dbReference>
<sequence>MPSKIFLVFTSAYKHSFKLGRQQWEGMLTGMKICLGCLAAELDTTHIYKDEAGECLMIPTVSTLYIIIPMGCAWKISEECQVVNVSLKTDSWRTEDHHLKMPKQDLKTIMCRGKMSLAPTKTQLLSFSQGSSG</sequence>
<name>A0A0E0FXT6_ORYNI</name>
<proteinExistence type="predicted"/>
<reference evidence="1" key="1">
    <citation type="submission" date="2015-04" db="UniProtKB">
        <authorList>
            <consortium name="EnsemblPlants"/>
        </authorList>
    </citation>
    <scope>IDENTIFICATION</scope>
    <source>
        <strain evidence="1">SL10</strain>
    </source>
</reference>
<accession>A0A0E0FXT6</accession>
<dbReference type="Proteomes" id="UP000006591">
    <property type="component" value="Chromosome 1"/>
</dbReference>
<protein>
    <submittedName>
        <fullName evidence="1">Uncharacterized protein</fullName>
    </submittedName>
</protein>